<dbReference type="PANTHER" id="PTHR38097:SF2">
    <property type="entry name" value="DNA-BINDING PROTEIN STPA"/>
    <property type="match status" value="1"/>
</dbReference>
<dbReference type="Pfam" id="PF00816">
    <property type="entry name" value="Histone_HNS"/>
    <property type="match status" value="1"/>
</dbReference>
<protein>
    <submittedName>
        <fullName evidence="7">Histone family protein nucleoid-structuring protein H-NS</fullName>
    </submittedName>
</protein>
<evidence type="ECO:0000259" key="6">
    <source>
        <dbReference type="SMART" id="SM00528"/>
    </source>
</evidence>
<keyword evidence="4" id="KW-0238">DNA-binding</keyword>
<sequence>MAYQSFEIAQLRARQEALDKQLAEVKERETRLVLIEIVQKMREYGISLNELMGRKPGSQPDEPSAKYRDPVSGSTWSGRGRAPAWIAGKDRNEFLVDKHAAARAMVQAALFPDGH</sequence>
<evidence type="ECO:0000313" key="8">
    <source>
        <dbReference type="Proteomes" id="UP000054978"/>
    </source>
</evidence>
<evidence type="ECO:0000256" key="1">
    <source>
        <dbReference type="ARBA" id="ARBA00004453"/>
    </source>
</evidence>
<reference evidence="7" key="1">
    <citation type="submission" date="2016-01" db="EMBL/GenBank/DDBJ databases">
        <authorList>
            <person name="Peeters C."/>
        </authorList>
    </citation>
    <scope>NUCLEOTIDE SEQUENCE [LARGE SCALE GENOMIC DNA]</scope>
    <source>
        <strain evidence="7">LMG 29326</strain>
    </source>
</reference>
<name>A0A158D9N9_9BURK</name>
<dbReference type="RefSeq" id="WP_087048508.1">
    <property type="nucleotide sequence ID" value="NZ_FCOB02000028.1"/>
</dbReference>
<comment type="similarity">
    <text evidence="2">Belongs to the histone-like protein H-NS family.</text>
</comment>
<feature type="domain" description="DNA-binding protein H-NS-like C-terminal" evidence="6">
    <location>
        <begin position="57"/>
        <end position="96"/>
    </location>
</feature>
<proteinExistence type="inferred from homology"/>
<dbReference type="Proteomes" id="UP000054978">
    <property type="component" value="Unassembled WGS sequence"/>
</dbReference>
<evidence type="ECO:0000256" key="2">
    <source>
        <dbReference type="ARBA" id="ARBA00010610"/>
    </source>
</evidence>
<gene>
    <name evidence="7" type="ORF">AWB83_05154</name>
</gene>
<dbReference type="Gene3D" id="4.10.430.30">
    <property type="match status" value="1"/>
</dbReference>
<accession>A0A158D9N9</accession>
<dbReference type="STRING" id="1777144.AWB83_05154"/>
<dbReference type="OrthoDB" id="5297879at2"/>
<dbReference type="PANTHER" id="PTHR38097">
    <property type="match status" value="1"/>
</dbReference>
<keyword evidence="8" id="KW-1185">Reference proteome</keyword>
<evidence type="ECO:0000256" key="4">
    <source>
        <dbReference type="ARBA" id="ARBA00023125"/>
    </source>
</evidence>
<evidence type="ECO:0000256" key="5">
    <source>
        <dbReference type="SAM" id="MobiDB-lite"/>
    </source>
</evidence>
<dbReference type="InterPro" id="IPR027444">
    <property type="entry name" value="H-NS_C_dom"/>
</dbReference>
<comment type="subcellular location">
    <subcellularLocation>
        <location evidence="1">Cytoplasm</location>
        <location evidence="1">Nucleoid</location>
    </subcellularLocation>
</comment>
<dbReference type="SMART" id="SM00528">
    <property type="entry name" value="HNS"/>
    <property type="match status" value="1"/>
</dbReference>
<organism evidence="7 8">
    <name type="scientific">Caballeronia ptereochthonis</name>
    <dbReference type="NCBI Taxonomy" id="1777144"/>
    <lineage>
        <taxon>Bacteria</taxon>
        <taxon>Pseudomonadati</taxon>
        <taxon>Pseudomonadota</taxon>
        <taxon>Betaproteobacteria</taxon>
        <taxon>Burkholderiales</taxon>
        <taxon>Burkholderiaceae</taxon>
        <taxon>Caballeronia</taxon>
    </lineage>
</organism>
<dbReference type="SUPFAM" id="SSF81273">
    <property type="entry name" value="H-NS histone-like proteins"/>
    <property type="match status" value="1"/>
</dbReference>
<evidence type="ECO:0000313" key="7">
    <source>
        <dbReference type="EMBL" id="SAK90936.1"/>
    </source>
</evidence>
<dbReference type="GO" id="GO:0009295">
    <property type="term" value="C:nucleoid"/>
    <property type="evidence" value="ECO:0007669"/>
    <property type="project" value="UniProtKB-SubCell"/>
</dbReference>
<feature type="region of interest" description="Disordered" evidence="5">
    <location>
        <begin position="50"/>
        <end position="79"/>
    </location>
</feature>
<keyword evidence="3" id="KW-0963">Cytoplasm</keyword>
<dbReference type="GO" id="GO:0003677">
    <property type="term" value="F:DNA binding"/>
    <property type="evidence" value="ECO:0007669"/>
    <property type="project" value="UniProtKB-KW"/>
</dbReference>
<comment type="caution">
    <text evidence="7">The sequence shown here is derived from an EMBL/GenBank/DDBJ whole genome shotgun (WGS) entry which is preliminary data.</text>
</comment>
<evidence type="ECO:0000256" key="3">
    <source>
        <dbReference type="ARBA" id="ARBA00022490"/>
    </source>
</evidence>
<dbReference type="AlphaFoldDB" id="A0A158D9N9"/>
<dbReference type="EMBL" id="FCOB02000028">
    <property type="protein sequence ID" value="SAK90936.1"/>
    <property type="molecule type" value="Genomic_DNA"/>
</dbReference>